<reference evidence="1 2" key="1">
    <citation type="journal article" date="2011" name="J. Bacteriol.">
        <title>Complete genome sequence of the dog commensal and human pathogen Capnocytophaga canimorsus strain 5.</title>
        <authorList>
            <person name="Manfredi P."/>
            <person name="Pagni M."/>
            <person name="Cornelis G.R."/>
        </authorList>
    </citation>
    <scope>NUCLEOTIDE SEQUENCE [LARGE SCALE GENOMIC DNA]</scope>
    <source>
        <strain evidence="2">5</strain>
    </source>
</reference>
<name>F9YVW1_CAPCC</name>
<sequence length="68" mass="8406">MVITRYKHRRKYKKQCFFHFKIGLKTKKIAVIFFVLRNKITLDNSFSRTCIDNIFCKKLIFYNKRLKI</sequence>
<gene>
    <name evidence="1" type="ordered locus">Ccan_23500</name>
</gene>
<keyword evidence="2" id="KW-1185">Reference proteome</keyword>
<protein>
    <submittedName>
        <fullName evidence="1">Uncharacterized protein</fullName>
    </submittedName>
</protein>
<accession>F9YVW1</accession>
<dbReference type="EMBL" id="CP002113">
    <property type="protein sequence ID" value="AEK24464.1"/>
    <property type="molecule type" value="Genomic_DNA"/>
</dbReference>
<organism evidence="1 2">
    <name type="scientific">Capnocytophaga canimorsus (strain 5)</name>
    <dbReference type="NCBI Taxonomy" id="860228"/>
    <lineage>
        <taxon>Bacteria</taxon>
        <taxon>Pseudomonadati</taxon>
        <taxon>Bacteroidota</taxon>
        <taxon>Flavobacteriia</taxon>
        <taxon>Flavobacteriales</taxon>
        <taxon>Flavobacteriaceae</taxon>
        <taxon>Capnocytophaga</taxon>
    </lineage>
</organism>
<evidence type="ECO:0000313" key="1">
    <source>
        <dbReference type="EMBL" id="AEK24464.1"/>
    </source>
</evidence>
<dbReference type="HOGENOM" id="CLU_2786198_0_0_10"/>
<dbReference type="Proteomes" id="UP000008895">
    <property type="component" value="Chromosome"/>
</dbReference>
<proteinExistence type="predicted"/>
<dbReference type="AlphaFoldDB" id="F9YVW1"/>
<dbReference type="KEGG" id="ccm:Ccan_23500"/>
<evidence type="ECO:0000313" key="2">
    <source>
        <dbReference type="Proteomes" id="UP000008895"/>
    </source>
</evidence>